<keyword evidence="8" id="KW-1185">Reference proteome</keyword>
<evidence type="ECO:0000256" key="6">
    <source>
        <dbReference type="RuleBase" id="RU364060"/>
    </source>
</evidence>
<proteinExistence type="inferred from homology"/>
<evidence type="ECO:0000256" key="1">
    <source>
        <dbReference type="ARBA" id="ARBA00004123"/>
    </source>
</evidence>
<dbReference type="PaxDb" id="2850-Phatr47149"/>
<keyword evidence="3 6" id="KW-0805">Transcription regulation</keyword>
<dbReference type="GO" id="GO:0003712">
    <property type="term" value="F:transcription coregulator activity"/>
    <property type="evidence" value="ECO:0007669"/>
    <property type="project" value="InterPro"/>
</dbReference>
<dbReference type="GO" id="GO:0070847">
    <property type="term" value="C:core mediator complex"/>
    <property type="evidence" value="ECO:0007669"/>
    <property type="project" value="TreeGrafter"/>
</dbReference>
<comment type="subunit">
    <text evidence="6">Component of the Mediator complex.</text>
</comment>
<reference evidence="7 8" key="1">
    <citation type="journal article" date="2008" name="Nature">
        <title>The Phaeodactylum genome reveals the evolutionary history of diatom genomes.</title>
        <authorList>
            <person name="Bowler C."/>
            <person name="Allen A.E."/>
            <person name="Badger J.H."/>
            <person name="Grimwood J."/>
            <person name="Jabbari K."/>
            <person name="Kuo A."/>
            <person name="Maheswari U."/>
            <person name="Martens C."/>
            <person name="Maumus F."/>
            <person name="Otillar R.P."/>
            <person name="Rayko E."/>
            <person name="Salamov A."/>
            <person name="Vandepoele K."/>
            <person name="Beszteri B."/>
            <person name="Gruber A."/>
            <person name="Heijde M."/>
            <person name="Katinka M."/>
            <person name="Mock T."/>
            <person name="Valentin K."/>
            <person name="Verret F."/>
            <person name="Berges J.A."/>
            <person name="Brownlee C."/>
            <person name="Cadoret J.P."/>
            <person name="Chiovitti A."/>
            <person name="Choi C.J."/>
            <person name="Coesel S."/>
            <person name="De Martino A."/>
            <person name="Detter J.C."/>
            <person name="Durkin C."/>
            <person name="Falciatore A."/>
            <person name="Fournet J."/>
            <person name="Haruta M."/>
            <person name="Huysman M.J."/>
            <person name="Jenkins B.D."/>
            <person name="Jiroutova K."/>
            <person name="Jorgensen R.E."/>
            <person name="Joubert Y."/>
            <person name="Kaplan A."/>
            <person name="Kroger N."/>
            <person name="Kroth P.G."/>
            <person name="La Roche J."/>
            <person name="Lindquist E."/>
            <person name="Lommer M."/>
            <person name="Martin-Jezequel V."/>
            <person name="Lopez P.J."/>
            <person name="Lucas S."/>
            <person name="Mangogna M."/>
            <person name="McGinnis K."/>
            <person name="Medlin L.K."/>
            <person name="Montsant A."/>
            <person name="Oudot-Le Secq M.P."/>
            <person name="Napoli C."/>
            <person name="Obornik M."/>
            <person name="Parker M.S."/>
            <person name="Petit J.L."/>
            <person name="Porcel B.M."/>
            <person name="Poulsen N."/>
            <person name="Robison M."/>
            <person name="Rychlewski L."/>
            <person name="Rynearson T.A."/>
            <person name="Schmutz J."/>
            <person name="Shapiro H."/>
            <person name="Siaut M."/>
            <person name="Stanley M."/>
            <person name="Sussman M.R."/>
            <person name="Taylor A.R."/>
            <person name="Vardi A."/>
            <person name="von Dassow P."/>
            <person name="Vyverman W."/>
            <person name="Willis A."/>
            <person name="Wyrwicz L.S."/>
            <person name="Rokhsar D.S."/>
            <person name="Weissenbach J."/>
            <person name="Armbrust E.V."/>
            <person name="Green B.R."/>
            <person name="Van de Peer Y."/>
            <person name="Grigoriev I.V."/>
        </authorList>
    </citation>
    <scope>NUCLEOTIDE SEQUENCE [LARGE SCALE GENOMIC DNA]</scope>
    <source>
        <strain evidence="7 8">CCAP 1055/1</strain>
    </source>
</reference>
<dbReference type="InterPro" id="IPR037212">
    <property type="entry name" value="Med7/Med21-like"/>
</dbReference>
<accession>B7G2N3</accession>
<sequence length="261" mass="29688">MSRPPSGAASANATAAGEATLLVAEFPPPPFYYRTMAATAAWTPPPIPQAALERGTARAARAAAQAIAASERLRQHGDERTEDFLRGNTDVDMEEEEEDGDVVAVFGEIVEDPWLVQPTDDCQDPIVVRDELKRLNQQVLETFVKLVQDLVHRPTENKTTRDELSHRVFLMLQQCNKFREHQARELLIELLEKQLTRRKGLLHELETTVAQANAILEPTFPQPAVKLEKDVPQRQYCKDIEKNFVKAEELRKQEEDWVQIW</sequence>
<dbReference type="GeneID" id="7201939"/>
<evidence type="ECO:0000256" key="5">
    <source>
        <dbReference type="ARBA" id="ARBA00023242"/>
    </source>
</evidence>
<comment type="similarity">
    <text evidence="2 6">Belongs to the Mediator complex subunit 7 family.</text>
</comment>
<protein>
    <recommendedName>
        <fullName evidence="6">Mediator of RNA polymerase II transcription subunit 7</fullName>
    </recommendedName>
</protein>
<reference evidence="8" key="2">
    <citation type="submission" date="2008-08" db="EMBL/GenBank/DDBJ databases">
        <authorList>
            <consortium name="Diatom Consortium"/>
            <person name="Grigoriev I."/>
            <person name="Grimwood J."/>
            <person name="Kuo A."/>
            <person name="Otillar R.P."/>
            <person name="Salamov A."/>
            <person name="Detter J.C."/>
            <person name="Lindquist E."/>
            <person name="Shapiro H."/>
            <person name="Lucas S."/>
            <person name="Glavina del Rio T."/>
            <person name="Pitluck S."/>
            <person name="Rokhsar D."/>
            <person name="Bowler C."/>
        </authorList>
    </citation>
    <scope>GENOME REANNOTATION</scope>
    <source>
        <strain evidence="8">CCAP 1055/1</strain>
    </source>
</reference>
<dbReference type="AlphaFoldDB" id="B7G2N3"/>
<dbReference type="SUPFAM" id="SSF140718">
    <property type="entry name" value="Mediator hinge subcomplex-like"/>
    <property type="match status" value="1"/>
</dbReference>
<dbReference type="PANTHER" id="PTHR21428:SF11">
    <property type="entry name" value="MEDIATOR OF RNA POLYMERASE II TRANSCRIPTION SUBUNIT 7"/>
    <property type="match status" value="1"/>
</dbReference>
<gene>
    <name evidence="7" type="ORF">PHATRDRAFT_47149</name>
</gene>
<dbReference type="HOGENOM" id="CLU_1231946_0_0_1"/>
<evidence type="ECO:0000256" key="3">
    <source>
        <dbReference type="ARBA" id="ARBA00023015"/>
    </source>
</evidence>
<dbReference type="KEGG" id="pti:PHATRDRAFT_47149"/>
<dbReference type="GO" id="GO:0016592">
    <property type="term" value="C:mediator complex"/>
    <property type="evidence" value="ECO:0007669"/>
    <property type="project" value="InterPro"/>
</dbReference>
<name>B7G2N3_PHATC</name>
<evidence type="ECO:0000313" key="7">
    <source>
        <dbReference type="EMBL" id="EEC47160.1"/>
    </source>
</evidence>
<comment type="function">
    <text evidence="6">Component of the Mediator complex, a coactivator involved in the regulated transcription of nearly all RNA polymerase II-dependent genes. Mediator functions as a bridge to convey information from gene-specific regulatory proteins to the basal RNA polymerase II transcription machinery.</text>
</comment>
<dbReference type="eggNOG" id="ENOG502SWVR">
    <property type="taxonomic scope" value="Eukaryota"/>
</dbReference>
<evidence type="ECO:0000313" key="8">
    <source>
        <dbReference type="Proteomes" id="UP000000759"/>
    </source>
</evidence>
<dbReference type="OrthoDB" id="10253553at2759"/>
<dbReference type="Proteomes" id="UP000000759">
    <property type="component" value="Chromosome 12"/>
</dbReference>
<dbReference type="Pfam" id="PF05983">
    <property type="entry name" value="Med7"/>
    <property type="match status" value="1"/>
</dbReference>
<keyword evidence="4 6" id="KW-0804">Transcription</keyword>
<evidence type="ECO:0000256" key="2">
    <source>
        <dbReference type="ARBA" id="ARBA00009994"/>
    </source>
</evidence>
<comment type="subcellular location">
    <subcellularLocation>
        <location evidence="1 6">Nucleus</location>
    </subcellularLocation>
</comment>
<dbReference type="InterPro" id="IPR009244">
    <property type="entry name" value="Mediatior_Med7"/>
</dbReference>
<dbReference type="Gene3D" id="6.10.140.200">
    <property type="match status" value="1"/>
</dbReference>
<evidence type="ECO:0000256" key="4">
    <source>
        <dbReference type="ARBA" id="ARBA00023163"/>
    </source>
</evidence>
<organism evidence="7 8">
    <name type="scientific">Phaeodactylum tricornutum (strain CCAP 1055/1)</name>
    <dbReference type="NCBI Taxonomy" id="556484"/>
    <lineage>
        <taxon>Eukaryota</taxon>
        <taxon>Sar</taxon>
        <taxon>Stramenopiles</taxon>
        <taxon>Ochrophyta</taxon>
        <taxon>Bacillariophyta</taxon>
        <taxon>Bacillariophyceae</taxon>
        <taxon>Bacillariophycidae</taxon>
        <taxon>Naviculales</taxon>
        <taxon>Phaeodactylaceae</taxon>
        <taxon>Phaeodactylum</taxon>
    </lineage>
</organism>
<dbReference type="InParanoid" id="B7G2N3"/>
<dbReference type="RefSeq" id="XP_002181237.1">
    <property type="nucleotide sequence ID" value="XM_002181201.1"/>
</dbReference>
<keyword evidence="5 6" id="KW-0539">Nucleus</keyword>
<dbReference type="GO" id="GO:0006357">
    <property type="term" value="P:regulation of transcription by RNA polymerase II"/>
    <property type="evidence" value="ECO:0007669"/>
    <property type="project" value="InterPro"/>
</dbReference>
<dbReference type="PANTHER" id="PTHR21428">
    <property type="entry name" value="MEDIATOR OF RNA POLYMERASE II TRANSCRIPTION SUBUNIT 7"/>
    <property type="match status" value="1"/>
</dbReference>
<dbReference type="InterPro" id="IPR044888">
    <property type="entry name" value="Mediatior_Med7_sf"/>
</dbReference>
<keyword evidence="6" id="KW-0010">Activator</keyword>
<dbReference type="EMBL" id="CM000614">
    <property type="protein sequence ID" value="EEC47160.1"/>
    <property type="molecule type" value="Genomic_DNA"/>
</dbReference>